<dbReference type="EMBL" id="JANBVO010000005">
    <property type="protein sequence ID" value="KAJ9151962.1"/>
    <property type="molecule type" value="Genomic_DNA"/>
</dbReference>
<evidence type="ECO:0000256" key="2">
    <source>
        <dbReference type="SAM" id="Phobius"/>
    </source>
</evidence>
<sequence>MGNEVLLSGKDCAIPDWDKYVTFPAEARLNVFNPLVTQQISSASNYAQQCYVNDGPKVLGCNTFPKAKLPTAVVTNASCPFSICKNNNSNLLLDTGYLDSHDHLGLNASPDQRFQVRSYTRYYYGPPPVYSSSERNHTYEYGNDDEAEYVFQNATGPFADYSLRPVIAEFRNGSMIEGGSLFAPIPELRREDADTCLFFLSAGKVTFSKEVHDPWYSATRVIGRAGFAKSPTDPSIVWANVYMQDEPGSPLACSFQREICNPSFTGGSRCTGLSTRADARLRGEQLFPDPRDLRRMLWGYFSMTGTFSSTRSIIATLGSQALLSRTGLAEGRQGPLPDNQWQLDVQFWHSVQLASIQAAMVNAALGPPNEEVKQFFRGPATKEETQLCHNQKVLSTAYVSFSIFGLCFTLALGSLVVIASYVLDPIMACLRRRYGMKQYEQLEWATNEVFQIQRLAHEEIGIGTWERATREVPVTQPGEKLAVLDLANSEHPRLLVAAIDIPSPRSGGPKNTMAEEVLLPSSSEITDSSSRDAVVAGRSDSTGGCVDHDAASAELAVRGAVDIPMPDEGASVPSDCSDDTNIRDTESHLEIRDPEPTA</sequence>
<feature type="region of interest" description="Disordered" evidence="1">
    <location>
        <begin position="524"/>
        <end position="546"/>
    </location>
</feature>
<feature type="transmembrane region" description="Helical" evidence="2">
    <location>
        <begin position="398"/>
        <end position="423"/>
    </location>
</feature>
<evidence type="ECO:0000313" key="3">
    <source>
        <dbReference type="EMBL" id="KAJ9151962.1"/>
    </source>
</evidence>
<keyword evidence="2" id="KW-1133">Transmembrane helix</keyword>
<dbReference type="AlphaFoldDB" id="A0AA38RNF6"/>
<feature type="compositionally biased region" description="Basic and acidic residues" evidence="1">
    <location>
        <begin position="580"/>
        <end position="598"/>
    </location>
</feature>
<protein>
    <submittedName>
        <fullName evidence="3">Cytochrome p450 protein</fullName>
    </submittedName>
</protein>
<gene>
    <name evidence="3" type="ORF">NKR23_g2951</name>
</gene>
<accession>A0AA38RNF6</accession>
<proteinExistence type="predicted"/>
<reference evidence="3" key="1">
    <citation type="submission" date="2022-07" db="EMBL/GenBank/DDBJ databases">
        <title>Fungi with potential for degradation of polypropylene.</title>
        <authorList>
            <person name="Gostincar C."/>
        </authorList>
    </citation>
    <scope>NUCLEOTIDE SEQUENCE</scope>
    <source>
        <strain evidence="3">EXF-13308</strain>
    </source>
</reference>
<keyword evidence="2" id="KW-0812">Transmembrane</keyword>
<organism evidence="3 4">
    <name type="scientific">Pleurostoma richardsiae</name>
    <dbReference type="NCBI Taxonomy" id="41990"/>
    <lineage>
        <taxon>Eukaryota</taxon>
        <taxon>Fungi</taxon>
        <taxon>Dikarya</taxon>
        <taxon>Ascomycota</taxon>
        <taxon>Pezizomycotina</taxon>
        <taxon>Sordariomycetes</taxon>
        <taxon>Sordariomycetidae</taxon>
        <taxon>Calosphaeriales</taxon>
        <taxon>Pleurostomataceae</taxon>
        <taxon>Pleurostoma</taxon>
    </lineage>
</organism>
<comment type="caution">
    <text evidence="3">The sequence shown here is derived from an EMBL/GenBank/DDBJ whole genome shotgun (WGS) entry which is preliminary data.</text>
</comment>
<evidence type="ECO:0000256" key="1">
    <source>
        <dbReference type="SAM" id="MobiDB-lite"/>
    </source>
</evidence>
<name>A0AA38RNF6_9PEZI</name>
<feature type="region of interest" description="Disordered" evidence="1">
    <location>
        <begin position="564"/>
        <end position="598"/>
    </location>
</feature>
<dbReference type="Proteomes" id="UP001174694">
    <property type="component" value="Unassembled WGS sequence"/>
</dbReference>
<keyword evidence="2" id="KW-0472">Membrane</keyword>
<keyword evidence="4" id="KW-1185">Reference proteome</keyword>
<evidence type="ECO:0000313" key="4">
    <source>
        <dbReference type="Proteomes" id="UP001174694"/>
    </source>
</evidence>